<evidence type="ECO:0000313" key="1">
    <source>
        <dbReference type="EMBL" id="MUN41481.1"/>
    </source>
</evidence>
<evidence type="ECO:0000313" key="2">
    <source>
        <dbReference type="Proteomes" id="UP000432015"/>
    </source>
</evidence>
<accession>A0A7K1LAL9</accession>
<name>A0A7K1LAL9_9ACTN</name>
<dbReference type="RefSeq" id="WP_156220650.1">
    <property type="nucleotide sequence ID" value="NZ_WOFH01000014.1"/>
</dbReference>
<protein>
    <submittedName>
        <fullName evidence="1">Uncharacterized protein</fullName>
    </submittedName>
</protein>
<gene>
    <name evidence="1" type="ORF">GNZ18_33545</name>
</gene>
<reference evidence="1 2" key="1">
    <citation type="submission" date="2019-11" db="EMBL/GenBank/DDBJ databases">
        <authorList>
            <person name="Cao P."/>
        </authorList>
    </citation>
    <scope>NUCLEOTIDE SEQUENCE [LARGE SCALE GENOMIC DNA]</scope>
    <source>
        <strain evidence="1 2">NEAU-AAG5</strain>
    </source>
</reference>
<dbReference type="EMBL" id="WOFH01000014">
    <property type="protein sequence ID" value="MUN41481.1"/>
    <property type="molecule type" value="Genomic_DNA"/>
</dbReference>
<sequence length="83" mass="9124">MTSALPTLVLVSTLIAVGVLTTAAIRALGDQRPAATGPAVGHPEHIQYLTNPNEEEAYWDLVDHLLADPEEPRLPDVIERWMR</sequence>
<comment type="caution">
    <text evidence="1">The sequence shown here is derived from an EMBL/GenBank/DDBJ whole genome shotgun (WGS) entry which is preliminary data.</text>
</comment>
<proteinExistence type="predicted"/>
<keyword evidence="2" id="KW-1185">Reference proteome</keyword>
<dbReference type="Proteomes" id="UP000432015">
    <property type="component" value="Unassembled WGS sequence"/>
</dbReference>
<dbReference type="AlphaFoldDB" id="A0A7K1LAL9"/>
<organism evidence="1 2">
    <name type="scientific">Actinomadura litoris</name>
    <dbReference type="NCBI Taxonomy" id="2678616"/>
    <lineage>
        <taxon>Bacteria</taxon>
        <taxon>Bacillati</taxon>
        <taxon>Actinomycetota</taxon>
        <taxon>Actinomycetes</taxon>
        <taxon>Streptosporangiales</taxon>
        <taxon>Thermomonosporaceae</taxon>
        <taxon>Actinomadura</taxon>
    </lineage>
</organism>